<sequence length="340" mass="36184">MFSTTEVERLRQVENEQLVRPAAQRHVLMCVFVMIAVVLTEPRHVILAGAATVAVAAVVIGLVQIGLSRSRHVRFWMAIENLVIVTTIGVATAVTGGLESPAVPVFCVMAAFIGIRFNGLLSRVLLAYVVFCAVAGVLIADPGVVTAQPGLLTSWLAACMAVWIATTAVGHSERRARTDAISDTLTGLLNRKAFDLRIESLEQQAAGRSLPVAILMCDLDGFKHVNDTLGHDGGDDVLRRVADSLQASARSTDRVYRLGGDEFAVVLDGASVEDAEDVGERLRVGVEQAFPDLPRVTLSVGVATAEAAQMHLHDVKSTADRALYEAKRGGRNAVVCAAPA</sequence>
<keyword evidence="1" id="KW-0812">Transmembrane</keyword>
<dbReference type="SUPFAM" id="SSF55073">
    <property type="entry name" value="Nucleotide cyclase"/>
    <property type="match status" value="1"/>
</dbReference>
<dbReference type="InterPro" id="IPR043128">
    <property type="entry name" value="Rev_trsase/Diguanyl_cyclase"/>
</dbReference>
<dbReference type="RefSeq" id="WP_353865281.1">
    <property type="nucleotide sequence ID" value="NZ_CP088295.1"/>
</dbReference>
<reference evidence="4" key="1">
    <citation type="submission" date="2021-11" db="EMBL/GenBank/DDBJ databases">
        <title>Cultivation dependent microbiological survey of springs from the worlds oldest radium mine currently devoted to the extraction of radon-saturated water.</title>
        <authorList>
            <person name="Kapinusova G."/>
            <person name="Smrhova T."/>
            <person name="Strejcek M."/>
            <person name="Suman J."/>
            <person name="Jani K."/>
            <person name="Pajer P."/>
            <person name="Uhlik O."/>
        </authorList>
    </citation>
    <scope>NUCLEOTIDE SEQUENCE [LARGE SCALE GENOMIC DNA]</scope>
    <source>
        <strain evidence="4">J379</strain>
    </source>
</reference>
<dbReference type="SMART" id="SM00267">
    <property type="entry name" value="GGDEF"/>
    <property type="match status" value="1"/>
</dbReference>
<keyword evidence="1" id="KW-0472">Membrane</keyword>
<feature type="transmembrane region" description="Helical" evidence="1">
    <location>
        <begin position="151"/>
        <end position="169"/>
    </location>
</feature>
<dbReference type="Gene3D" id="3.30.70.270">
    <property type="match status" value="1"/>
</dbReference>
<evidence type="ECO:0000313" key="3">
    <source>
        <dbReference type="EMBL" id="UUY04801.1"/>
    </source>
</evidence>
<dbReference type="PROSITE" id="PS50887">
    <property type="entry name" value="GGDEF"/>
    <property type="match status" value="1"/>
</dbReference>
<name>A0ABY5PJJ1_9ACTN</name>
<dbReference type="EMBL" id="CP088295">
    <property type="protein sequence ID" value="UUY04801.1"/>
    <property type="molecule type" value="Genomic_DNA"/>
</dbReference>
<evidence type="ECO:0000259" key="2">
    <source>
        <dbReference type="PROSITE" id="PS50887"/>
    </source>
</evidence>
<keyword evidence="1" id="KW-1133">Transmembrane helix</keyword>
<dbReference type="InterPro" id="IPR029787">
    <property type="entry name" value="Nucleotide_cyclase"/>
</dbReference>
<dbReference type="InterPro" id="IPR000160">
    <property type="entry name" value="GGDEF_dom"/>
</dbReference>
<protein>
    <submittedName>
        <fullName evidence="3">GGDEF domain-containing protein</fullName>
    </submittedName>
</protein>
<evidence type="ECO:0000313" key="4">
    <source>
        <dbReference type="Proteomes" id="UP001058860"/>
    </source>
</evidence>
<feature type="transmembrane region" description="Helical" evidence="1">
    <location>
        <begin position="21"/>
        <end position="39"/>
    </location>
</feature>
<dbReference type="Pfam" id="PF00990">
    <property type="entry name" value="GGDEF"/>
    <property type="match status" value="1"/>
</dbReference>
<feature type="transmembrane region" description="Helical" evidence="1">
    <location>
        <begin position="75"/>
        <end position="95"/>
    </location>
</feature>
<feature type="domain" description="GGDEF" evidence="2">
    <location>
        <begin position="210"/>
        <end position="339"/>
    </location>
</feature>
<dbReference type="NCBIfam" id="TIGR00254">
    <property type="entry name" value="GGDEF"/>
    <property type="match status" value="1"/>
</dbReference>
<keyword evidence="4" id="KW-1185">Reference proteome</keyword>
<evidence type="ECO:0000256" key="1">
    <source>
        <dbReference type="SAM" id="Phobius"/>
    </source>
</evidence>
<dbReference type="PANTHER" id="PTHR45138">
    <property type="entry name" value="REGULATORY COMPONENTS OF SENSORY TRANSDUCTION SYSTEM"/>
    <property type="match status" value="1"/>
</dbReference>
<feature type="transmembrane region" description="Helical" evidence="1">
    <location>
        <begin position="45"/>
        <end position="63"/>
    </location>
</feature>
<accession>A0ABY5PJJ1</accession>
<dbReference type="Proteomes" id="UP001058860">
    <property type="component" value="Chromosome"/>
</dbReference>
<feature type="transmembrane region" description="Helical" evidence="1">
    <location>
        <begin position="125"/>
        <end position="145"/>
    </location>
</feature>
<proteinExistence type="predicted"/>
<feature type="transmembrane region" description="Helical" evidence="1">
    <location>
        <begin position="101"/>
        <end position="118"/>
    </location>
</feature>
<dbReference type="InterPro" id="IPR050469">
    <property type="entry name" value="Diguanylate_Cyclase"/>
</dbReference>
<dbReference type="CDD" id="cd01949">
    <property type="entry name" value="GGDEF"/>
    <property type="match status" value="1"/>
</dbReference>
<organism evidence="3 4">
    <name type="scientific">Svornostia abyssi</name>
    <dbReference type="NCBI Taxonomy" id="2898438"/>
    <lineage>
        <taxon>Bacteria</taxon>
        <taxon>Bacillati</taxon>
        <taxon>Actinomycetota</taxon>
        <taxon>Thermoleophilia</taxon>
        <taxon>Solirubrobacterales</taxon>
        <taxon>Baekduiaceae</taxon>
        <taxon>Svornostia</taxon>
    </lineage>
</organism>
<gene>
    <name evidence="3" type="ORF">LRS13_04535</name>
</gene>
<dbReference type="PANTHER" id="PTHR45138:SF9">
    <property type="entry name" value="DIGUANYLATE CYCLASE DGCM-RELATED"/>
    <property type="match status" value="1"/>
</dbReference>